<feature type="transmembrane region" description="Helical" evidence="1">
    <location>
        <begin position="125"/>
        <end position="146"/>
    </location>
</feature>
<protein>
    <submittedName>
        <fullName evidence="3">DUF4328 domain-containing protein</fullName>
    </submittedName>
</protein>
<proteinExistence type="predicted"/>
<keyword evidence="1" id="KW-0472">Membrane</keyword>
<keyword evidence="4" id="KW-1185">Reference proteome</keyword>
<evidence type="ECO:0000313" key="3">
    <source>
        <dbReference type="EMBL" id="QEU76691.1"/>
    </source>
</evidence>
<feature type="domain" description="DUF4328" evidence="2">
    <location>
        <begin position="34"/>
        <end position="193"/>
    </location>
</feature>
<feature type="transmembrane region" description="Helical" evidence="1">
    <location>
        <begin position="32"/>
        <end position="53"/>
    </location>
</feature>
<evidence type="ECO:0000259" key="2">
    <source>
        <dbReference type="Pfam" id="PF14219"/>
    </source>
</evidence>
<gene>
    <name evidence="3" type="ORF">CP967_22370</name>
</gene>
<dbReference type="Proteomes" id="UP000326178">
    <property type="component" value="Chromosome"/>
</dbReference>
<dbReference type="Pfam" id="PF14219">
    <property type="entry name" value="DUF4328"/>
    <property type="match status" value="1"/>
</dbReference>
<feature type="transmembrane region" description="Helical" evidence="1">
    <location>
        <begin position="166"/>
        <end position="189"/>
    </location>
</feature>
<keyword evidence="1" id="KW-0812">Transmembrane</keyword>
<dbReference type="InterPro" id="IPR025565">
    <property type="entry name" value="DUF4328"/>
</dbReference>
<evidence type="ECO:0000256" key="1">
    <source>
        <dbReference type="SAM" id="Phobius"/>
    </source>
</evidence>
<name>A0A5J6FL92_9ACTN</name>
<sequence length="203" mass="22956">MHIGFGSDVSGWREADYALWTDTEELVGDADLLVTAEALIGLAVGIPTLVWFWRVRGNAEVFAPGEHRYSPGMAIGSWFIPVASWIIPGRITFDIWYASLQDRYRGRPGEQGWGTGLYWPGRTRLAWWWVSTIVFSIAAAVLVFLPDVLASAVHYPEYIDFGQMLTAIRWAVFLHLLCIPGAVLTISVIRRLTELQEARVYRR</sequence>
<reference evidence="3 4" key="1">
    <citation type="submission" date="2017-09" db="EMBL/GenBank/DDBJ databases">
        <authorList>
            <person name="Lee N."/>
            <person name="Cho B.-K."/>
        </authorList>
    </citation>
    <scope>NUCLEOTIDE SEQUENCE [LARGE SCALE GENOMIC DNA]</scope>
    <source>
        <strain evidence="3 4">ATCC 12769</strain>
    </source>
</reference>
<evidence type="ECO:0000313" key="4">
    <source>
        <dbReference type="Proteomes" id="UP000326178"/>
    </source>
</evidence>
<dbReference type="EMBL" id="CP023702">
    <property type="protein sequence ID" value="QEU76691.1"/>
    <property type="molecule type" value="Genomic_DNA"/>
</dbReference>
<dbReference type="KEGG" id="snk:CP967_22370"/>
<accession>A0A5J6FL92</accession>
<dbReference type="OrthoDB" id="4174975at2"/>
<organism evidence="3 4">
    <name type="scientific">Streptomyces nitrosporeus</name>
    <dbReference type="NCBI Taxonomy" id="28894"/>
    <lineage>
        <taxon>Bacteria</taxon>
        <taxon>Bacillati</taxon>
        <taxon>Actinomycetota</taxon>
        <taxon>Actinomycetes</taxon>
        <taxon>Kitasatosporales</taxon>
        <taxon>Streptomycetaceae</taxon>
        <taxon>Streptomyces</taxon>
    </lineage>
</organism>
<keyword evidence="1" id="KW-1133">Transmembrane helix</keyword>
<dbReference type="AlphaFoldDB" id="A0A5J6FL92"/>